<evidence type="ECO:0000256" key="5">
    <source>
        <dbReference type="ARBA" id="ARBA00023004"/>
    </source>
</evidence>
<dbReference type="GO" id="GO:0020037">
    <property type="term" value="F:heme binding"/>
    <property type="evidence" value="ECO:0007669"/>
    <property type="project" value="InterPro"/>
</dbReference>
<dbReference type="GO" id="GO:0004497">
    <property type="term" value="F:monooxygenase activity"/>
    <property type="evidence" value="ECO:0007669"/>
    <property type="project" value="UniProtKB-KW"/>
</dbReference>
<proteinExistence type="inferred from homology"/>
<dbReference type="CDD" id="cd11041">
    <property type="entry name" value="CYP503A1-like"/>
    <property type="match status" value="1"/>
</dbReference>
<dbReference type="InterPro" id="IPR001128">
    <property type="entry name" value="Cyt_P450"/>
</dbReference>
<keyword evidence="5 7" id="KW-0408">Iron</keyword>
<feature type="binding site" description="axial binding residue" evidence="7">
    <location>
        <position position="385"/>
    </location>
    <ligand>
        <name>heme</name>
        <dbReference type="ChEBI" id="CHEBI:30413"/>
    </ligand>
    <ligandPart>
        <name>Fe</name>
        <dbReference type="ChEBI" id="CHEBI:18248"/>
    </ligandPart>
</feature>
<evidence type="ECO:0000313" key="8">
    <source>
        <dbReference type="EMBL" id="CAJ2510544.1"/>
    </source>
</evidence>
<evidence type="ECO:0000256" key="4">
    <source>
        <dbReference type="ARBA" id="ARBA00023002"/>
    </source>
</evidence>
<reference evidence="8" key="1">
    <citation type="submission" date="2023-10" db="EMBL/GenBank/DDBJ databases">
        <authorList>
            <person name="Hackl T."/>
        </authorList>
    </citation>
    <scope>NUCLEOTIDE SEQUENCE</scope>
</reference>
<keyword evidence="9" id="KW-1185">Reference proteome</keyword>
<keyword evidence="7" id="KW-0349">Heme</keyword>
<keyword evidence="6" id="KW-0503">Monooxygenase</keyword>
<dbReference type="InterPro" id="IPR002403">
    <property type="entry name" value="Cyt_P450_E_grp-IV"/>
</dbReference>
<dbReference type="Proteomes" id="UP001295740">
    <property type="component" value="Unassembled WGS sequence"/>
</dbReference>
<dbReference type="PRINTS" id="PR00465">
    <property type="entry name" value="EP450IV"/>
</dbReference>
<name>A0AAI8VTU1_9PEZI</name>
<organism evidence="8 9">
    <name type="scientific">Anthostomella pinea</name>
    <dbReference type="NCBI Taxonomy" id="933095"/>
    <lineage>
        <taxon>Eukaryota</taxon>
        <taxon>Fungi</taxon>
        <taxon>Dikarya</taxon>
        <taxon>Ascomycota</taxon>
        <taxon>Pezizomycotina</taxon>
        <taxon>Sordariomycetes</taxon>
        <taxon>Xylariomycetidae</taxon>
        <taxon>Xylariales</taxon>
        <taxon>Xylariaceae</taxon>
        <taxon>Anthostomella</taxon>
    </lineage>
</organism>
<dbReference type="Pfam" id="PF00067">
    <property type="entry name" value="p450"/>
    <property type="match status" value="1"/>
</dbReference>
<evidence type="ECO:0000256" key="3">
    <source>
        <dbReference type="ARBA" id="ARBA00022723"/>
    </source>
</evidence>
<dbReference type="Gene3D" id="1.10.630.10">
    <property type="entry name" value="Cytochrome P450"/>
    <property type="match status" value="1"/>
</dbReference>
<dbReference type="AlphaFoldDB" id="A0AAI8VTU1"/>
<dbReference type="EMBL" id="CAUWAG010000017">
    <property type="protein sequence ID" value="CAJ2510544.1"/>
    <property type="molecule type" value="Genomic_DNA"/>
</dbReference>
<dbReference type="PANTHER" id="PTHR46206:SF4">
    <property type="entry name" value="P450, PUTATIVE (EUROFUNG)-RELATED"/>
    <property type="match status" value="1"/>
</dbReference>
<dbReference type="GO" id="GO:0016705">
    <property type="term" value="F:oxidoreductase activity, acting on paired donors, with incorporation or reduction of molecular oxygen"/>
    <property type="evidence" value="ECO:0007669"/>
    <property type="project" value="InterPro"/>
</dbReference>
<evidence type="ECO:0000256" key="6">
    <source>
        <dbReference type="ARBA" id="ARBA00023033"/>
    </source>
</evidence>
<evidence type="ECO:0000256" key="1">
    <source>
        <dbReference type="ARBA" id="ARBA00001971"/>
    </source>
</evidence>
<keyword evidence="3 7" id="KW-0479">Metal-binding</keyword>
<dbReference type="GO" id="GO:0005506">
    <property type="term" value="F:iron ion binding"/>
    <property type="evidence" value="ECO:0007669"/>
    <property type="project" value="InterPro"/>
</dbReference>
<evidence type="ECO:0000256" key="2">
    <source>
        <dbReference type="ARBA" id="ARBA00010617"/>
    </source>
</evidence>
<evidence type="ECO:0000313" key="9">
    <source>
        <dbReference type="Proteomes" id="UP001295740"/>
    </source>
</evidence>
<comment type="caution">
    <text evidence="8">The sequence shown here is derived from an EMBL/GenBank/DDBJ whole genome shotgun (WGS) entry which is preliminary data.</text>
</comment>
<dbReference type="SUPFAM" id="SSF48264">
    <property type="entry name" value="Cytochrome P450"/>
    <property type="match status" value="1"/>
</dbReference>
<evidence type="ECO:0000256" key="7">
    <source>
        <dbReference type="PIRSR" id="PIRSR602403-1"/>
    </source>
</evidence>
<protein>
    <submittedName>
        <fullName evidence="8">Uu.00g095130.m01.CDS01</fullName>
    </submittedName>
</protein>
<gene>
    <name evidence="8" type="ORF">KHLLAP_LOCUS11012</name>
</gene>
<keyword evidence="4" id="KW-0560">Oxidoreductase</keyword>
<comment type="cofactor">
    <cofactor evidence="1 7">
        <name>heme</name>
        <dbReference type="ChEBI" id="CHEBI:30413"/>
    </cofactor>
</comment>
<comment type="similarity">
    <text evidence="2">Belongs to the cytochrome P450 family.</text>
</comment>
<dbReference type="PANTHER" id="PTHR46206">
    <property type="entry name" value="CYTOCHROME P450"/>
    <property type="match status" value="1"/>
</dbReference>
<accession>A0AAI8VTU1</accession>
<dbReference type="InterPro" id="IPR036396">
    <property type="entry name" value="Cyt_P450_sf"/>
</dbReference>
<sequence>MSVILAALTVAPAAWFLYSRLKALISSPRLNLPYVKFEGDNSRSRYRTQSATILAKGYAQQSILTQIGGPGITDEVNMAARQGLNRALDWTSLQPYPLIVKTFASMSACAIIGPELGGLESEWQMLSMRYVEAALSAPSKVEAKYPAWLYWLSRYTNDGVKAMWKYQARAAELLAPVLGARVAATQELQAGPRKRGGKGPRKFEDGVQWLYGAHTARGNQLTAEQLPRDLFVIMTASIHSTSGAGLAILIDMPEHPRALSEIRDEIARVKAANPTWTRQALGELQILDSFMREGARFHALTQYTAVQRIPTSDFTFKDGLTIPAGTTLAFPSFHHNFDPAVHPQPESFDTMRHLRKRQERTNTHRYHFASVSDDMMNWVAGRHACPGRFFAQETLKLMFIHLLTHYEFKHAEDTKESPRYLSNNLFVIANPALPVLFREKEVVSK</sequence>